<dbReference type="GO" id="GO:0016020">
    <property type="term" value="C:membrane"/>
    <property type="evidence" value="ECO:0007669"/>
    <property type="project" value="UniProtKB-SubCell"/>
</dbReference>
<dbReference type="InterPro" id="IPR051987">
    <property type="entry name" value="Sigma-2_receptor-like"/>
</dbReference>
<evidence type="ECO:0000313" key="9">
    <source>
        <dbReference type="EMBL" id="KAK2988032.1"/>
    </source>
</evidence>
<feature type="domain" description="EXPERA" evidence="8">
    <location>
        <begin position="8"/>
        <end position="135"/>
    </location>
</feature>
<evidence type="ECO:0000256" key="2">
    <source>
        <dbReference type="ARBA" id="ARBA00022692"/>
    </source>
</evidence>
<dbReference type="PANTHER" id="PTHR31204:SF1">
    <property type="entry name" value="SIGMA INTRACELLULAR RECEPTOR 2"/>
    <property type="match status" value="1"/>
</dbReference>
<proteinExistence type="predicted"/>
<reference evidence="9" key="1">
    <citation type="submission" date="2022-12" db="EMBL/GenBank/DDBJ databases">
        <title>Draft genome assemblies for two species of Escallonia (Escalloniales).</title>
        <authorList>
            <person name="Chanderbali A."/>
            <person name="Dervinis C."/>
            <person name="Anghel I."/>
            <person name="Soltis D."/>
            <person name="Soltis P."/>
            <person name="Zapata F."/>
        </authorList>
    </citation>
    <scope>NUCLEOTIDE SEQUENCE</scope>
    <source>
        <strain evidence="9">UCBG92.1500</strain>
        <tissue evidence="9">Leaf</tissue>
    </source>
</reference>
<sequence length="146" mass="16209">MGALTMLTDAVLFIFFSVIAITAPLFDAQTCLPTALFPAVLLDVKALYASHSGDYLVTEKPHFFVGLVWVELLFQWPLAVASLYAIATGKSWLRTTALLYGVSTFTSMVSHYSQCLTVIPLNEKLRLSILSLCIRNDKIAIIEHKR</sequence>
<dbReference type="Proteomes" id="UP001187471">
    <property type="component" value="Unassembled WGS sequence"/>
</dbReference>
<dbReference type="InterPro" id="IPR033118">
    <property type="entry name" value="EXPERA"/>
</dbReference>
<keyword evidence="3 5" id="KW-1133">Transmembrane helix</keyword>
<dbReference type="EMBL" id="JAVXUO010000922">
    <property type="protein sequence ID" value="KAK2988032.1"/>
    <property type="molecule type" value="Genomic_DNA"/>
</dbReference>
<evidence type="ECO:0000259" key="8">
    <source>
        <dbReference type="PROSITE" id="PS51751"/>
    </source>
</evidence>
<keyword evidence="10" id="KW-1185">Reference proteome</keyword>
<feature type="chain" id="PRO_5041714758" description="EXPERA domain-containing protein" evidence="7">
    <location>
        <begin position="29"/>
        <end position="146"/>
    </location>
</feature>
<dbReference type="PROSITE" id="PS51751">
    <property type="entry name" value="EXPERA"/>
    <property type="match status" value="1"/>
</dbReference>
<organism evidence="9 10">
    <name type="scientific">Escallonia rubra</name>
    <dbReference type="NCBI Taxonomy" id="112253"/>
    <lineage>
        <taxon>Eukaryota</taxon>
        <taxon>Viridiplantae</taxon>
        <taxon>Streptophyta</taxon>
        <taxon>Embryophyta</taxon>
        <taxon>Tracheophyta</taxon>
        <taxon>Spermatophyta</taxon>
        <taxon>Magnoliopsida</taxon>
        <taxon>eudicotyledons</taxon>
        <taxon>Gunneridae</taxon>
        <taxon>Pentapetalae</taxon>
        <taxon>asterids</taxon>
        <taxon>campanulids</taxon>
        <taxon>Escalloniales</taxon>
        <taxon>Escalloniaceae</taxon>
        <taxon>Escallonia</taxon>
    </lineage>
</organism>
<evidence type="ECO:0000256" key="7">
    <source>
        <dbReference type="SAM" id="SignalP"/>
    </source>
</evidence>
<evidence type="ECO:0000256" key="5">
    <source>
        <dbReference type="PROSITE-ProRule" id="PRU01087"/>
    </source>
</evidence>
<protein>
    <recommendedName>
        <fullName evidence="8">EXPERA domain-containing protein</fullName>
    </recommendedName>
</protein>
<comment type="subcellular location">
    <subcellularLocation>
        <location evidence="1">Membrane</location>
        <topology evidence="1">Multi-pass membrane protein</topology>
    </subcellularLocation>
</comment>
<comment type="caution">
    <text evidence="9">The sequence shown here is derived from an EMBL/GenBank/DDBJ whole genome shotgun (WGS) entry which is preliminary data.</text>
</comment>
<evidence type="ECO:0000256" key="4">
    <source>
        <dbReference type="ARBA" id="ARBA00023136"/>
    </source>
</evidence>
<evidence type="ECO:0000256" key="3">
    <source>
        <dbReference type="ARBA" id="ARBA00022989"/>
    </source>
</evidence>
<gene>
    <name evidence="9" type="ORF">RJ640_011295</name>
</gene>
<evidence type="ECO:0000313" key="10">
    <source>
        <dbReference type="Proteomes" id="UP001187471"/>
    </source>
</evidence>
<keyword evidence="7" id="KW-0732">Signal</keyword>
<keyword evidence="2 5" id="KW-0812">Transmembrane</keyword>
<dbReference type="AlphaFoldDB" id="A0AA88RKL8"/>
<evidence type="ECO:0000256" key="1">
    <source>
        <dbReference type="ARBA" id="ARBA00004141"/>
    </source>
</evidence>
<evidence type="ECO:0000256" key="6">
    <source>
        <dbReference type="SAM" id="Phobius"/>
    </source>
</evidence>
<dbReference type="Pfam" id="PF05241">
    <property type="entry name" value="EBP"/>
    <property type="match status" value="1"/>
</dbReference>
<accession>A0AA88RKL8</accession>
<dbReference type="PANTHER" id="PTHR31204">
    <property type="entry name" value="SIGMA INTRACELLULAR RECEPTOR 2"/>
    <property type="match status" value="1"/>
</dbReference>
<dbReference type="GO" id="GO:0005783">
    <property type="term" value="C:endoplasmic reticulum"/>
    <property type="evidence" value="ECO:0007669"/>
    <property type="project" value="TreeGrafter"/>
</dbReference>
<keyword evidence="4 5" id="KW-0472">Membrane</keyword>
<feature type="transmembrane region" description="Helical" evidence="6">
    <location>
        <begin position="63"/>
        <end position="86"/>
    </location>
</feature>
<feature type="signal peptide" evidence="7">
    <location>
        <begin position="1"/>
        <end position="28"/>
    </location>
</feature>
<name>A0AA88RKL8_9ASTE</name>